<keyword evidence="3" id="KW-0805">Transcription regulation</keyword>
<feature type="domain" description="PAS" evidence="6">
    <location>
        <begin position="23"/>
        <end position="71"/>
    </location>
</feature>
<dbReference type="GO" id="GO:0006355">
    <property type="term" value="P:regulation of DNA-templated transcription"/>
    <property type="evidence" value="ECO:0007669"/>
    <property type="project" value="InterPro"/>
</dbReference>
<dbReference type="InterPro" id="IPR025662">
    <property type="entry name" value="Sigma_54_int_dom_ATP-bd_1"/>
</dbReference>
<dbReference type="PANTHER" id="PTHR32071">
    <property type="entry name" value="TRANSCRIPTIONAL REGULATORY PROTEIN"/>
    <property type="match status" value="1"/>
</dbReference>
<proteinExistence type="predicted"/>
<dbReference type="InterPro" id="IPR013656">
    <property type="entry name" value="PAS_4"/>
</dbReference>
<dbReference type="GO" id="GO:0005524">
    <property type="term" value="F:ATP binding"/>
    <property type="evidence" value="ECO:0007669"/>
    <property type="project" value="UniProtKB-KW"/>
</dbReference>
<gene>
    <name evidence="7" type="ORF">SAMN02745195_02307</name>
</gene>
<evidence type="ECO:0000313" key="7">
    <source>
        <dbReference type="EMBL" id="SHF29832.1"/>
    </source>
</evidence>
<evidence type="ECO:0000256" key="4">
    <source>
        <dbReference type="ARBA" id="ARBA00023163"/>
    </source>
</evidence>
<dbReference type="InterPro" id="IPR009057">
    <property type="entry name" value="Homeodomain-like_sf"/>
</dbReference>
<dbReference type="Proteomes" id="UP000184127">
    <property type="component" value="Unassembled WGS sequence"/>
</dbReference>
<dbReference type="SMART" id="SM00382">
    <property type="entry name" value="AAA"/>
    <property type="match status" value="1"/>
</dbReference>
<dbReference type="Pfam" id="PF00158">
    <property type="entry name" value="Sigma54_activat"/>
    <property type="match status" value="1"/>
</dbReference>
<dbReference type="Pfam" id="PF08448">
    <property type="entry name" value="PAS_4"/>
    <property type="match status" value="1"/>
</dbReference>
<dbReference type="InterPro" id="IPR002197">
    <property type="entry name" value="HTH_Fis"/>
</dbReference>
<keyword evidence="2" id="KW-0067">ATP-binding</keyword>
<dbReference type="InterPro" id="IPR003593">
    <property type="entry name" value="AAA+_ATPase"/>
</dbReference>
<dbReference type="InterPro" id="IPR025943">
    <property type="entry name" value="Sigma_54_int_dom_ATP-bd_2"/>
</dbReference>
<dbReference type="Gene3D" id="3.30.450.20">
    <property type="entry name" value="PAS domain"/>
    <property type="match status" value="1"/>
</dbReference>
<protein>
    <submittedName>
        <fullName evidence="7">Arginine utilization regulatory protein</fullName>
    </submittedName>
</protein>
<dbReference type="PROSITE" id="PS00675">
    <property type="entry name" value="SIGMA54_INTERACT_1"/>
    <property type="match status" value="1"/>
</dbReference>
<dbReference type="Gene3D" id="3.40.50.300">
    <property type="entry name" value="P-loop containing nucleotide triphosphate hydrolases"/>
    <property type="match status" value="1"/>
</dbReference>
<dbReference type="InterPro" id="IPR035965">
    <property type="entry name" value="PAS-like_dom_sf"/>
</dbReference>
<dbReference type="InterPro" id="IPR058031">
    <property type="entry name" value="AAA_lid_NorR"/>
</dbReference>
<dbReference type="CDD" id="cd00130">
    <property type="entry name" value="PAS"/>
    <property type="match status" value="1"/>
</dbReference>
<dbReference type="SUPFAM" id="SSF55785">
    <property type="entry name" value="PYP-like sensor domain (PAS domain)"/>
    <property type="match status" value="1"/>
</dbReference>
<evidence type="ECO:0000256" key="1">
    <source>
        <dbReference type="ARBA" id="ARBA00022741"/>
    </source>
</evidence>
<keyword evidence="8" id="KW-1185">Reference proteome</keyword>
<dbReference type="EMBL" id="FQUR01000023">
    <property type="protein sequence ID" value="SHF29832.1"/>
    <property type="molecule type" value="Genomic_DNA"/>
</dbReference>
<dbReference type="SUPFAM" id="SSF46689">
    <property type="entry name" value="Homeodomain-like"/>
    <property type="match status" value="1"/>
</dbReference>
<evidence type="ECO:0000256" key="3">
    <source>
        <dbReference type="ARBA" id="ARBA00023015"/>
    </source>
</evidence>
<keyword evidence="4" id="KW-0804">Transcription</keyword>
<dbReference type="GO" id="GO:0043565">
    <property type="term" value="F:sequence-specific DNA binding"/>
    <property type="evidence" value="ECO:0007669"/>
    <property type="project" value="InterPro"/>
</dbReference>
<dbReference type="PROSITE" id="PS50112">
    <property type="entry name" value="PAS"/>
    <property type="match status" value="1"/>
</dbReference>
<dbReference type="InterPro" id="IPR027417">
    <property type="entry name" value="P-loop_NTPase"/>
</dbReference>
<dbReference type="Pfam" id="PF25601">
    <property type="entry name" value="AAA_lid_14"/>
    <property type="match status" value="1"/>
</dbReference>
<evidence type="ECO:0000313" key="8">
    <source>
        <dbReference type="Proteomes" id="UP000184127"/>
    </source>
</evidence>
<name>A0A1M5AIU9_9THEO</name>
<reference evidence="8" key="1">
    <citation type="submission" date="2016-11" db="EMBL/GenBank/DDBJ databases">
        <authorList>
            <person name="Varghese N."/>
            <person name="Submissions S."/>
        </authorList>
    </citation>
    <scope>NUCLEOTIDE SEQUENCE [LARGE SCALE GENOMIC DNA]</scope>
    <source>
        <strain evidence="8">DSM 18761</strain>
    </source>
</reference>
<evidence type="ECO:0000259" key="5">
    <source>
        <dbReference type="PROSITE" id="PS50045"/>
    </source>
</evidence>
<dbReference type="CDD" id="cd00009">
    <property type="entry name" value="AAA"/>
    <property type="match status" value="1"/>
</dbReference>
<dbReference type="NCBIfam" id="TIGR00229">
    <property type="entry name" value="sensory_box"/>
    <property type="match status" value="1"/>
</dbReference>
<sequence>MCERMSYKDETYSKRKELPQIFYQKALEMLLEYIDWGVQITDSEGYTLYYNRESSRIDGIPVEEAMGKHILAMFPSLSKKESTILKVLRTGEPVVKQEQEITNCYGRKISLFTTTLPIIIDEKVYGTIDISKDLSEVKNLMTKVIELREEVRHNQQQISKNSDEACYTFDDIIGESEEIQELKYKALKIARGNSPVFVYGETGTGKELLVQAIHNASLRKNGPFIAQNCAALPENLMESILFGTVKGSFTGAENRPGLVELADGGTLFLDEITSLSFDLQAKLLRFLQEGYIRRVGDSKVRKVNVRVISASNIHPQEALEKKILRPDLFYRLNAISLYVPPLRERKSDIPLLVKHFIVEFNWQLGKNIKGVSEEVKKVLMSLSWPGNVRELKGVIEYASNFCETEMIQLHDLPEHILKNAFIAGEKEIAINTIEIEEDLRTFLSKIEYELISKTLKKTNGNISRAAEILGIPRQTLQYKIKMLKIAF</sequence>
<dbReference type="PROSITE" id="PS50045">
    <property type="entry name" value="SIGMA54_INTERACT_4"/>
    <property type="match status" value="1"/>
</dbReference>
<dbReference type="InterPro" id="IPR000014">
    <property type="entry name" value="PAS"/>
</dbReference>
<keyword evidence="1" id="KW-0547">Nucleotide-binding</keyword>
<dbReference type="AlphaFoldDB" id="A0A1M5AIU9"/>
<dbReference type="SUPFAM" id="SSF52540">
    <property type="entry name" value="P-loop containing nucleoside triphosphate hydrolases"/>
    <property type="match status" value="1"/>
</dbReference>
<dbReference type="PANTHER" id="PTHR32071:SF74">
    <property type="entry name" value="TRANSCRIPTIONAL ACTIVATOR ROCR"/>
    <property type="match status" value="1"/>
</dbReference>
<dbReference type="FunFam" id="3.40.50.300:FF:000006">
    <property type="entry name" value="DNA-binding transcriptional regulator NtrC"/>
    <property type="match status" value="1"/>
</dbReference>
<evidence type="ECO:0000256" key="2">
    <source>
        <dbReference type="ARBA" id="ARBA00022840"/>
    </source>
</evidence>
<dbReference type="Pfam" id="PF02954">
    <property type="entry name" value="HTH_8"/>
    <property type="match status" value="1"/>
</dbReference>
<evidence type="ECO:0000259" key="6">
    <source>
        <dbReference type="PROSITE" id="PS50112"/>
    </source>
</evidence>
<dbReference type="Gene3D" id="1.10.8.60">
    <property type="match status" value="1"/>
</dbReference>
<dbReference type="PROSITE" id="PS00676">
    <property type="entry name" value="SIGMA54_INTERACT_2"/>
    <property type="match status" value="1"/>
</dbReference>
<organism evidence="7 8">
    <name type="scientific">Thermoanaerobacter uzonensis DSM 18761</name>
    <dbReference type="NCBI Taxonomy" id="1123369"/>
    <lineage>
        <taxon>Bacteria</taxon>
        <taxon>Bacillati</taxon>
        <taxon>Bacillota</taxon>
        <taxon>Clostridia</taxon>
        <taxon>Thermoanaerobacterales</taxon>
        <taxon>Thermoanaerobacteraceae</taxon>
        <taxon>Thermoanaerobacter</taxon>
    </lineage>
</organism>
<accession>A0A1M5AIU9</accession>
<feature type="domain" description="Sigma-54 factor interaction" evidence="5">
    <location>
        <begin position="172"/>
        <end position="400"/>
    </location>
</feature>
<dbReference type="Gene3D" id="1.10.10.60">
    <property type="entry name" value="Homeodomain-like"/>
    <property type="match status" value="1"/>
</dbReference>
<dbReference type="InterPro" id="IPR002078">
    <property type="entry name" value="Sigma_54_int"/>
</dbReference>
<dbReference type="PRINTS" id="PR01590">
    <property type="entry name" value="HTHFIS"/>
</dbReference>